<dbReference type="InterPro" id="IPR029063">
    <property type="entry name" value="SAM-dependent_MTases_sf"/>
</dbReference>
<dbReference type="SUPFAM" id="SSF53335">
    <property type="entry name" value="S-adenosyl-L-methionine-dependent methyltransferases"/>
    <property type="match status" value="1"/>
</dbReference>
<feature type="region of interest" description="Disordered" evidence="3">
    <location>
        <begin position="1"/>
        <end position="24"/>
    </location>
</feature>
<organism evidence="4 5">
    <name type="scientific">Labrys miyagiensis</name>
    <dbReference type="NCBI Taxonomy" id="346912"/>
    <lineage>
        <taxon>Bacteria</taxon>
        <taxon>Pseudomonadati</taxon>
        <taxon>Pseudomonadota</taxon>
        <taxon>Alphaproteobacteria</taxon>
        <taxon>Hyphomicrobiales</taxon>
        <taxon>Xanthobacteraceae</taxon>
        <taxon>Labrys</taxon>
    </lineage>
</organism>
<dbReference type="PANTHER" id="PTHR31009">
    <property type="entry name" value="S-ADENOSYL-L-METHIONINE:CARBOXYL METHYLTRANSFERASE FAMILY PROTEIN"/>
    <property type="match status" value="1"/>
</dbReference>
<evidence type="ECO:0000313" key="4">
    <source>
        <dbReference type="EMBL" id="GLS19526.1"/>
    </source>
</evidence>
<comment type="caution">
    <text evidence="4">The sequence shown here is derived from an EMBL/GenBank/DDBJ whole genome shotgun (WGS) entry which is preliminary data.</text>
</comment>
<evidence type="ECO:0000313" key="5">
    <source>
        <dbReference type="Proteomes" id="UP001156882"/>
    </source>
</evidence>
<dbReference type="Gene3D" id="1.10.1200.270">
    <property type="entry name" value="Methyltransferase, alpha-helical capping domain"/>
    <property type="match status" value="1"/>
</dbReference>
<name>A0ABQ6CGQ9_9HYPH</name>
<reference evidence="5" key="1">
    <citation type="journal article" date="2019" name="Int. J. Syst. Evol. Microbiol.">
        <title>The Global Catalogue of Microorganisms (GCM) 10K type strain sequencing project: providing services to taxonomists for standard genome sequencing and annotation.</title>
        <authorList>
            <consortium name="The Broad Institute Genomics Platform"/>
            <consortium name="The Broad Institute Genome Sequencing Center for Infectious Disease"/>
            <person name="Wu L."/>
            <person name="Ma J."/>
        </authorList>
    </citation>
    <scope>NUCLEOTIDE SEQUENCE [LARGE SCALE GENOMIC DNA]</scope>
    <source>
        <strain evidence="5">NBRC 101365</strain>
    </source>
</reference>
<proteinExistence type="predicted"/>
<protein>
    <recommendedName>
        <fullName evidence="6">SAM-dependent methyltransferase</fullName>
    </recommendedName>
</protein>
<dbReference type="RefSeq" id="WP_284312489.1">
    <property type="nucleotide sequence ID" value="NZ_BSPC01000023.1"/>
</dbReference>
<dbReference type="Pfam" id="PF03492">
    <property type="entry name" value="Methyltransf_7"/>
    <property type="match status" value="1"/>
</dbReference>
<dbReference type="EMBL" id="BSPC01000023">
    <property type="protein sequence ID" value="GLS19526.1"/>
    <property type="molecule type" value="Genomic_DNA"/>
</dbReference>
<keyword evidence="2" id="KW-0460">Magnesium</keyword>
<gene>
    <name evidence="4" type="ORF">GCM10007874_25430</name>
</gene>
<dbReference type="InterPro" id="IPR005299">
    <property type="entry name" value="MeTrfase_7"/>
</dbReference>
<evidence type="ECO:0000256" key="2">
    <source>
        <dbReference type="ARBA" id="ARBA00022842"/>
    </source>
</evidence>
<dbReference type="InterPro" id="IPR042086">
    <property type="entry name" value="MeTrfase_capping"/>
</dbReference>
<sequence length="359" mass="38250">MNEDANLAGPAPMEGHGEYNRKSSVQATGAVPALALLKKAAYGASLPTDDGAPVIVADYGSSQGRNSLVPMSAAIEVLRSRVGGSRPLSVVHTDLPGNDFSALFQLLDGDPASYLRGDPAVFASAVGRSFYEQVLPPASVSLGWSGWAVQWLSRTPAMILDHVQIACSRDENARAAYARQAAEDWATFLHQRSKELLPGGRLVILTMARTDDGNFGYGPLLAAMYETLCALADEGLILPEEKARMAIPTVGRTRMEFCDPFANGRIPELSLNHIEIFEGEDRIWEAFAADGNARAFGAKWAAFSSASVLPTLASSLSGGAADPRAAAFEARMETGMAQRLALSPEKMMIPLAALVLVRE</sequence>
<dbReference type="Gene3D" id="3.40.50.150">
    <property type="entry name" value="Vaccinia Virus protein VP39"/>
    <property type="match status" value="1"/>
</dbReference>
<evidence type="ECO:0000256" key="1">
    <source>
        <dbReference type="ARBA" id="ARBA00022723"/>
    </source>
</evidence>
<dbReference type="Proteomes" id="UP001156882">
    <property type="component" value="Unassembled WGS sequence"/>
</dbReference>
<keyword evidence="1" id="KW-0479">Metal-binding</keyword>
<accession>A0ABQ6CGQ9</accession>
<keyword evidence="5" id="KW-1185">Reference proteome</keyword>
<evidence type="ECO:0008006" key="6">
    <source>
        <dbReference type="Google" id="ProtNLM"/>
    </source>
</evidence>
<evidence type="ECO:0000256" key="3">
    <source>
        <dbReference type="SAM" id="MobiDB-lite"/>
    </source>
</evidence>